<organism evidence="2 3">
    <name type="scientific">Chlamydomonas reinhardtii</name>
    <name type="common">Chlamydomonas smithii</name>
    <dbReference type="NCBI Taxonomy" id="3055"/>
    <lineage>
        <taxon>Eukaryota</taxon>
        <taxon>Viridiplantae</taxon>
        <taxon>Chlorophyta</taxon>
        <taxon>core chlorophytes</taxon>
        <taxon>Chlorophyceae</taxon>
        <taxon>CS clade</taxon>
        <taxon>Chlamydomonadales</taxon>
        <taxon>Chlamydomonadaceae</taxon>
        <taxon>Chlamydomonas</taxon>
    </lineage>
</organism>
<gene>
    <name evidence="2" type="ORF">CHLRE_16g669900v5</name>
</gene>
<evidence type="ECO:0000313" key="2">
    <source>
        <dbReference type="EMBL" id="PNW71864.1"/>
    </source>
</evidence>
<dbReference type="OMA" id="WTARIRN"/>
<reference evidence="2 3" key="1">
    <citation type="journal article" date="2007" name="Science">
        <title>The Chlamydomonas genome reveals the evolution of key animal and plant functions.</title>
        <authorList>
            <person name="Merchant S.S."/>
            <person name="Prochnik S.E."/>
            <person name="Vallon O."/>
            <person name="Harris E.H."/>
            <person name="Karpowicz S.J."/>
            <person name="Witman G.B."/>
            <person name="Terry A."/>
            <person name="Salamov A."/>
            <person name="Fritz-Laylin L.K."/>
            <person name="Marechal-Drouard L."/>
            <person name="Marshall W.F."/>
            <person name="Qu L.H."/>
            <person name="Nelson D.R."/>
            <person name="Sanderfoot A.A."/>
            <person name="Spalding M.H."/>
            <person name="Kapitonov V.V."/>
            <person name="Ren Q."/>
            <person name="Ferris P."/>
            <person name="Lindquist E."/>
            <person name="Shapiro H."/>
            <person name="Lucas S.M."/>
            <person name="Grimwood J."/>
            <person name="Schmutz J."/>
            <person name="Cardol P."/>
            <person name="Cerutti H."/>
            <person name="Chanfreau G."/>
            <person name="Chen C.L."/>
            <person name="Cognat V."/>
            <person name="Croft M.T."/>
            <person name="Dent R."/>
            <person name="Dutcher S."/>
            <person name="Fernandez E."/>
            <person name="Fukuzawa H."/>
            <person name="Gonzalez-Ballester D."/>
            <person name="Gonzalez-Halphen D."/>
            <person name="Hallmann A."/>
            <person name="Hanikenne M."/>
            <person name="Hippler M."/>
            <person name="Inwood W."/>
            <person name="Jabbari K."/>
            <person name="Kalanon M."/>
            <person name="Kuras R."/>
            <person name="Lefebvre P.A."/>
            <person name="Lemaire S.D."/>
            <person name="Lobanov A.V."/>
            <person name="Lohr M."/>
            <person name="Manuell A."/>
            <person name="Meier I."/>
            <person name="Mets L."/>
            <person name="Mittag M."/>
            <person name="Mittelmeier T."/>
            <person name="Moroney J.V."/>
            <person name="Moseley J."/>
            <person name="Napoli C."/>
            <person name="Nedelcu A.M."/>
            <person name="Niyogi K."/>
            <person name="Novoselov S.V."/>
            <person name="Paulsen I.T."/>
            <person name="Pazour G."/>
            <person name="Purton S."/>
            <person name="Ral J.P."/>
            <person name="Riano-Pachon D.M."/>
            <person name="Riekhof W."/>
            <person name="Rymarquis L."/>
            <person name="Schroda M."/>
            <person name="Stern D."/>
            <person name="Umen J."/>
            <person name="Willows R."/>
            <person name="Wilson N."/>
            <person name="Zimmer S.L."/>
            <person name="Allmer J."/>
            <person name="Balk J."/>
            <person name="Bisova K."/>
            <person name="Chen C.J."/>
            <person name="Elias M."/>
            <person name="Gendler K."/>
            <person name="Hauser C."/>
            <person name="Lamb M.R."/>
            <person name="Ledford H."/>
            <person name="Long J.C."/>
            <person name="Minagawa J."/>
            <person name="Page M.D."/>
            <person name="Pan J."/>
            <person name="Pootakham W."/>
            <person name="Roje S."/>
            <person name="Rose A."/>
            <person name="Stahlberg E."/>
            <person name="Terauchi A.M."/>
            <person name="Yang P."/>
            <person name="Ball S."/>
            <person name="Bowler C."/>
            <person name="Dieckmann C.L."/>
            <person name="Gladyshev V.N."/>
            <person name="Green P."/>
            <person name="Jorgensen R."/>
            <person name="Mayfield S."/>
            <person name="Mueller-Roeber B."/>
            <person name="Rajamani S."/>
            <person name="Sayre R.T."/>
            <person name="Brokstein P."/>
            <person name="Dubchak I."/>
            <person name="Goodstein D."/>
            <person name="Hornick L."/>
            <person name="Huang Y.W."/>
            <person name="Jhaveri J."/>
            <person name="Luo Y."/>
            <person name="Martinez D."/>
            <person name="Ngau W.C."/>
            <person name="Otillar B."/>
            <person name="Poliakov A."/>
            <person name="Porter A."/>
            <person name="Szajkowski L."/>
            <person name="Werner G."/>
            <person name="Zhou K."/>
            <person name="Grigoriev I.V."/>
            <person name="Rokhsar D.S."/>
            <person name="Grossman A.R."/>
        </authorList>
    </citation>
    <scope>NUCLEOTIDE SEQUENCE [LARGE SCALE GENOMIC DNA]</scope>
    <source>
        <strain evidence="3">CC-503</strain>
    </source>
</reference>
<feature type="region of interest" description="Disordered" evidence="1">
    <location>
        <begin position="129"/>
        <end position="158"/>
    </location>
</feature>
<name>A8JB52_CHLRE</name>
<keyword evidence="3" id="KW-1185">Reference proteome</keyword>
<accession>A8JB52</accession>
<dbReference type="Gramene" id="PNW71864">
    <property type="protein sequence ID" value="PNW71864"/>
    <property type="gene ID" value="CHLRE_16g669900v5"/>
</dbReference>
<feature type="region of interest" description="Disordered" evidence="1">
    <location>
        <begin position="73"/>
        <end position="112"/>
    </location>
</feature>
<dbReference type="PaxDb" id="3055-EDO98872"/>
<dbReference type="EMBL" id="CM008977">
    <property type="protein sequence ID" value="PNW71864.1"/>
    <property type="molecule type" value="Genomic_DNA"/>
</dbReference>
<dbReference type="RefSeq" id="XP_001699232.1">
    <property type="nucleotide sequence ID" value="XM_001699180.2"/>
</dbReference>
<dbReference type="Proteomes" id="UP000006906">
    <property type="component" value="Chromosome 16"/>
</dbReference>
<dbReference type="AlphaFoldDB" id="A8JB52"/>
<dbReference type="GeneID" id="5724782"/>
<feature type="compositionally biased region" description="Basic and acidic residues" evidence="1">
    <location>
        <begin position="139"/>
        <end position="153"/>
    </location>
</feature>
<feature type="compositionally biased region" description="Basic and acidic residues" evidence="1">
    <location>
        <begin position="73"/>
        <end position="89"/>
    </location>
</feature>
<evidence type="ECO:0000313" key="3">
    <source>
        <dbReference type="Proteomes" id="UP000006906"/>
    </source>
</evidence>
<dbReference type="OrthoDB" id="531686at2759"/>
<dbReference type="InParanoid" id="A8JB52"/>
<evidence type="ECO:0000256" key="1">
    <source>
        <dbReference type="SAM" id="MobiDB-lite"/>
    </source>
</evidence>
<dbReference type="HOGENOM" id="CLU_1512705_0_0_1"/>
<sequence length="178" mass="19932">MADAKSHSTPVADDWNWTARIRNELGANKAWERNWGFLVEQSASPDSLAAFMAKSKAAGGDKALEGMSYIAAKQRDSARAATRRAREATLQRQQQEPQPHRPQAVKEQQPELHPERGTVAGALRHQDSLDGFVAGYQPRDPKTRKLPTEEFRKPLTTSHDYGWGRNLEVFGQMALVLK</sequence>
<proteinExistence type="predicted"/>
<protein>
    <submittedName>
        <fullName evidence="2">Uncharacterized protein</fullName>
    </submittedName>
</protein>
<dbReference type="KEGG" id="cre:CHLRE_16g669900v5"/>